<dbReference type="InterPro" id="IPR051373">
    <property type="entry name" value="Lin-28_RNA-binding"/>
</dbReference>
<dbReference type="GO" id="GO:0008270">
    <property type="term" value="F:zinc ion binding"/>
    <property type="evidence" value="ECO:0007669"/>
    <property type="project" value="InterPro"/>
</dbReference>
<dbReference type="InterPro" id="IPR001878">
    <property type="entry name" value="Znf_CCHC"/>
</dbReference>
<sequence length="124" mass="13695">EVEFECEETPKGYEATIVTGPNGNFCIGSQRAMGKRRPRKIRCYNCGEYGNHVAAKCKLGPMPKRCHHCKSEDHLIADCPHRFNKNNVVIADDQTRENSDKLVSGVAGLSLSEGSSDVKRESNA</sequence>
<evidence type="ECO:0000256" key="1">
    <source>
        <dbReference type="ARBA" id="ARBA00004496"/>
    </source>
</evidence>
<dbReference type="GO" id="GO:0003729">
    <property type="term" value="F:mRNA binding"/>
    <property type="evidence" value="ECO:0007669"/>
    <property type="project" value="TreeGrafter"/>
</dbReference>
<protein>
    <submittedName>
        <fullName evidence="4">RNA-binding protein LIN-28-like protein</fullName>
    </submittedName>
</protein>
<evidence type="ECO:0000256" key="2">
    <source>
        <dbReference type="ARBA" id="ARBA00022490"/>
    </source>
</evidence>
<comment type="subcellular location">
    <subcellularLocation>
        <location evidence="1">Cytoplasm</location>
    </subcellularLocation>
</comment>
<proteinExistence type="evidence at transcript level"/>
<feature type="domain" description="CCHC-type" evidence="3">
    <location>
        <begin position="42"/>
        <end position="59"/>
    </location>
</feature>
<name>A3EXS4_MACHI</name>
<dbReference type="GO" id="GO:0031054">
    <property type="term" value="P:pre-miRNA processing"/>
    <property type="evidence" value="ECO:0007669"/>
    <property type="project" value="TreeGrafter"/>
</dbReference>
<dbReference type="Gene3D" id="4.10.60.10">
    <property type="entry name" value="Zinc finger, CCHC-type"/>
    <property type="match status" value="1"/>
</dbReference>
<dbReference type="SUPFAM" id="SSF57756">
    <property type="entry name" value="Retrovirus zinc finger-like domains"/>
    <property type="match status" value="1"/>
</dbReference>
<dbReference type="SMART" id="SM00343">
    <property type="entry name" value="ZnF_C2HC"/>
    <property type="match status" value="2"/>
</dbReference>
<evidence type="ECO:0000313" key="4">
    <source>
        <dbReference type="EMBL" id="ABN11984.1"/>
    </source>
</evidence>
<dbReference type="PANTHER" id="PTHR46109">
    <property type="entry name" value="PROTEIN LIN-28"/>
    <property type="match status" value="1"/>
</dbReference>
<dbReference type="GO" id="GO:0005634">
    <property type="term" value="C:nucleus"/>
    <property type="evidence" value="ECO:0007669"/>
    <property type="project" value="TreeGrafter"/>
</dbReference>
<accession>A3EXS4</accession>
<feature type="domain" description="CCHC-type" evidence="3">
    <location>
        <begin position="65"/>
        <end position="81"/>
    </location>
</feature>
<dbReference type="AlphaFoldDB" id="A3EXS4"/>
<reference evidence="4" key="1">
    <citation type="submission" date="2006-10" db="EMBL/GenBank/DDBJ databases">
        <title>Expressed genes of the pink hibiscus mealybug, Maconellicoccus hirsutus.</title>
        <authorList>
            <person name="Hunter W.B."/>
            <person name="Hunnicutt L.E."/>
        </authorList>
    </citation>
    <scope>NUCLEOTIDE SEQUENCE</scope>
</reference>
<dbReference type="EMBL" id="EF091992">
    <property type="protein sequence ID" value="ABN11984.1"/>
    <property type="molecule type" value="mRNA"/>
</dbReference>
<dbReference type="PANTHER" id="PTHR46109:SF1">
    <property type="entry name" value="PROTEIN LIN-28 HOMOLOG"/>
    <property type="match status" value="1"/>
</dbReference>
<feature type="non-terminal residue" evidence="4">
    <location>
        <position position="1"/>
    </location>
</feature>
<evidence type="ECO:0000259" key="3">
    <source>
        <dbReference type="SMART" id="SM00343"/>
    </source>
</evidence>
<organism evidence="4">
    <name type="scientific">Maconellicoccus hirsutus</name>
    <name type="common">Pink hibiscus mealybug</name>
    <dbReference type="NCBI Taxonomy" id="177089"/>
    <lineage>
        <taxon>Eukaryota</taxon>
        <taxon>Metazoa</taxon>
        <taxon>Ecdysozoa</taxon>
        <taxon>Arthropoda</taxon>
        <taxon>Hexapoda</taxon>
        <taxon>Insecta</taxon>
        <taxon>Pterygota</taxon>
        <taxon>Neoptera</taxon>
        <taxon>Paraneoptera</taxon>
        <taxon>Hemiptera</taxon>
        <taxon>Sternorrhyncha</taxon>
        <taxon>Coccoidea</taxon>
        <taxon>Pseudococcidae</taxon>
        <taxon>Maconellicoccus</taxon>
    </lineage>
</organism>
<keyword evidence="2" id="KW-0963">Cytoplasm</keyword>
<dbReference type="Pfam" id="PF00098">
    <property type="entry name" value="zf-CCHC"/>
    <property type="match status" value="1"/>
</dbReference>
<dbReference type="InterPro" id="IPR036875">
    <property type="entry name" value="Znf_CCHC_sf"/>
</dbReference>
<dbReference type="GO" id="GO:0005737">
    <property type="term" value="C:cytoplasm"/>
    <property type="evidence" value="ECO:0007669"/>
    <property type="project" value="UniProtKB-SubCell"/>
</dbReference>